<proteinExistence type="predicted"/>
<evidence type="ECO:0000313" key="4">
    <source>
        <dbReference type="EMBL" id="MDQ0537260.1"/>
    </source>
</evidence>
<keyword evidence="1" id="KW-0694">RNA-binding</keyword>
<dbReference type="Pfam" id="PF01479">
    <property type="entry name" value="S4"/>
    <property type="match status" value="1"/>
</dbReference>
<feature type="region of interest" description="Disordered" evidence="2">
    <location>
        <begin position="97"/>
        <end position="141"/>
    </location>
</feature>
<dbReference type="Proteomes" id="UP001244552">
    <property type="component" value="Unassembled WGS sequence"/>
</dbReference>
<organism evidence="4 5">
    <name type="scientific">Azospirillum picis</name>
    <dbReference type="NCBI Taxonomy" id="488438"/>
    <lineage>
        <taxon>Bacteria</taxon>
        <taxon>Pseudomonadati</taxon>
        <taxon>Pseudomonadota</taxon>
        <taxon>Alphaproteobacteria</taxon>
        <taxon>Rhodospirillales</taxon>
        <taxon>Azospirillaceae</taxon>
        <taxon>Azospirillum</taxon>
    </lineage>
</organism>
<feature type="domain" description="RNA-binding S4" evidence="3">
    <location>
        <begin position="19"/>
        <end position="82"/>
    </location>
</feature>
<dbReference type="CDD" id="cd00165">
    <property type="entry name" value="S4"/>
    <property type="match status" value="1"/>
</dbReference>
<dbReference type="SUPFAM" id="SSF55174">
    <property type="entry name" value="Alpha-L RNA-binding motif"/>
    <property type="match status" value="1"/>
</dbReference>
<keyword evidence="5" id="KW-1185">Reference proteome</keyword>
<dbReference type="PROSITE" id="PS50889">
    <property type="entry name" value="S4"/>
    <property type="match status" value="1"/>
</dbReference>
<comment type="caution">
    <text evidence="4">The sequence shown here is derived from an EMBL/GenBank/DDBJ whole genome shotgun (WGS) entry which is preliminary data.</text>
</comment>
<evidence type="ECO:0000313" key="5">
    <source>
        <dbReference type="Proteomes" id="UP001244552"/>
    </source>
</evidence>
<evidence type="ECO:0000256" key="2">
    <source>
        <dbReference type="SAM" id="MobiDB-lite"/>
    </source>
</evidence>
<accession>A0ABU0MUU1</accession>
<protein>
    <submittedName>
        <fullName evidence="4">Ribosome-associated heat shock protein Hsp15</fullName>
    </submittedName>
</protein>
<gene>
    <name evidence="4" type="ORF">QO018_006160</name>
</gene>
<reference evidence="4 5" key="1">
    <citation type="submission" date="2023-07" db="EMBL/GenBank/DDBJ databases">
        <title>Genomic Encyclopedia of Type Strains, Phase IV (KMG-IV): sequencing the most valuable type-strain genomes for metagenomic binning, comparative biology and taxonomic classification.</title>
        <authorList>
            <person name="Goeker M."/>
        </authorList>
    </citation>
    <scope>NUCLEOTIDE SEQUENCE [LARGE SCALE GENOMIC DNA]</scope>
    <source>
        <strain evidence="4 5">DSM 19922</strain>
    </source>
</reference>
<sequence length="141" mass="15416">MTDTDDTDDTGGSGTPGRLRIDKWLWYARFFKTRSLAAKLCNDGGVRMSGTVVTKAHASVKPGDVLTFAQGRHIRVIKVVALGSRRGPAPEAQALYEDLSPPVPEERLQDPFRPPGAGRPTKRDRRAMDALKGDVLQSETD</sequence>
<dbReference type="InterPro" id="IPR036986">
    <property type="entry name" value="S4_RNA-bd_sf"/>
</dbReference>
<dbReference type="EMBL" id="JAUSVU010000041">
    <property type="protein sequence ID" value="MDQ0537260.1"/>
    <property type="molecule type" value="Genomic_DNA"/>
</dbReference>
<keyword evidence="4" id="KW-0346">Stress response</keyword>
<dbReference type="Gene3D" id="3.10.290.10">
    <property type="entry name" value="RNA-binding S4 domain"/>
    <property type="match status" value="1"/>
</dbReference>
<evidence type="ECO:0000259" key="3">
    <source>
        <dbReference type="SMART" id="SM00363"/>
    </source>
</evidence>
<name>A0ABU0MUU1_9PROT</name>
<dbReference type="InterPro" id="IPR002942">
    <property type="entry name" value="S4_RNA-bd"/>
</dbReference>
<dbReference type="SMART" id="SM00363">
    <property type="entry name" value="S4"/>
    <property type="match status" value="1"/>
</dbReference>
<evidence type="ECO:0000256" key="1">
    <source>
        <dbReference type="PROSITE-ProRule" id="PRU00182"/>
    </source>
</evidence>
<dbReference type="RefSeq" id="WP_209986892.1">
    <property type="nucleotide sequence ID" value="NZ_JAGINO010000020.1"/>
</dbReference>